<feature type="domain" description="Stealth protein CR3 conserved region 3" evidence="7">
    <location>
        <begin position="347"/>
        <end position="392"/>
    </location>
</feature>
<comment type="caution">
    <text evidence="9">The sequence shown here is derived from an EMBL/GenBank/DDBJ whole genome shotgun (WGS) entry which is preliminary data.</text>
</comment>
<gene>
    <name evidence="9" type="ORF">M0812_24016</name>
</gene>
<evidence type="ECO:0000259" key="7">
    <source>
        <dbReference type="Pfam" id="PF17102"/>
    </source>
</evidence>
<evidence type="ECO:0000256" key="2">
    <source>
        <dbReference type="ARBA" id="ARBA00022679"/>
    </source>
</evidence>
<dbReference type="InterPro" id="IPR021520">
    <property type="entry name" value="Stealth_CR2"/>
</dbReference>
<sequence length="631" mass="75752">MFFRNQNSFKRVVPIFALFLILTFYLYLETRKIGNPKLATNPQLENSLNKEKNTNEEFLQSTNTQKNKKTNTNINTNTNTNPDRIREPDPKKDTNIEFKTIKINKKAESKEENRSKHNGSNKNDIYDLFEKFFPIDLVYSWVNGSDPVHKNLLGANIEESKEFYNNYVCKENKKKNCLPVYPSLNRYMENNELRYSVRSVEMYMPWIRNIYIITNSQIPSWLNLDNPRIRLISLEEFYPYPEVLPVFSSTRIENYLHLLPGLSKYFLYMNDDFFLVNPVHISDFIFPNGTYILRRGNYLPESDLKKSKRQNMKCLSNYRDVHTASKKHVDELFDKAYGERRRRFIPHTPQFFNKEILERMHKKFYREYEKDRYKKFRHNNDMQLFFANSYFIEEELEFDFDHFWANYIDLNKNGAVDRKELWKFRNLLERLENNTAVNFNLNDNFNFGCKADISLKDYVPLSKHGKWSYHQLQNFQKNLHFTKLNLTKQNQFLNKLFSCIDPKYTRGAPLKQDLLKPKCLKSCAYLSNSLSKTFGRIKYSSVIKPQIDIYLGIGPKLNPMDKWFQYLTYKKYTGDLKEKFLCLNDHRNYNLTEDNIVINKHLFSFLHYFYPTPSQFELPIDKINKKLRLDY</sequence>
<dbReference type="EMBL" id="JANTQA010000057">
    <property type="protein sequence ID" value="KAJ3428687.1"/>
    <property type="molecule type" value="Genomic_DNA"/>
</dbReference>
<comment type="similarity">
    <text evidence="1">Belongs to the stealth family.</text>
</comment>
<keyword evidence="4" id="KW-0812">Transmembrane</keyword>
<organism evidence="9 10">
    <name type="scientific">Anaeramoeba flamelloides</name>
    <dbReference type="NCBI Taxonomy" id="1746091"/>
    <lineage>
        <taxon>Eukaryota</taxon>
        <taxon>Metamonada</taxon>
        <taxon>Anaeramoebidae</taxon>
        <taxon>Anaeramoeba</taxon>
    </lineage>
</organism>
<feature type="compositionally biased region" description="Basic and acidic residues" evidence="3">
    <location>
        <begin position="83"/>
        <end position="97"/>
    </location>
</feature>
<dbReference type="Pfam" id="PF17101">
    <property type="entry name" value="Stealth_CR1"/>
    <property type="match status" value="1"/>
</dbReference>
<dbReference type="Pfam" id="PF17102">
    <property type="entry name" value="Stealth_CR3"/>
    <property type="match status" value="1"/>
</dbReference>
<evidence type="ECO:0000259" key="8">
    <source>
        <dbReference type="Pfam" id="PF17103"/>
    </source>
</evidence>
<keyword evidence="4" id="KW-1133">Transmembrane helix</keyword>
<feature type="compositionally biased region" description="Low complexity" evidence="3">
    <location>
        <begin position="62"/>
        <end position="81"/>
    </location>
</feature>
<dbReference type="Proteomes" id="UP001146793">
    <property type="component" value="Unassembled WGS sequence"/>
</dbReference>
<accession>A0AAV7YL36</accession>
<evidence type="ECO:0000256" key="1">
    <source>
        <dbReference type="ARBA" id="ARBA00007583"/>
    </source>
</evidence>
<evidence type="ECO:0000259" key="6">
    <source>
        <dbReference type="Pfam" id="PF17101"/>
    </source>
</evidence>
<feature type="region of interest" description="Disordered" evidence="3">
    <location>
        <begin position="60"/>
        <end position="97"/>
    </location>
</feature>
<feature type="domain" description="Stealth protein CR1 conserved region 1" evidence="6">
    <location>
        <begin position="133"/>
        <end position="150"/>
    </location>
</feature>
<dbReference type="GO" id="GO:0016772">
    <property type="term" value="F:transferase activity, transferring phosphorus-containing groups"/>
    <property type="evidence" value="ECO:0007669"/>
    <property type="project" value="InterPro"/>
</dbReference>
<dbReference type="InterPro" id="IPR031357">
    <property type="entry name" value="Stealth_CR3"/>
</dbReference>
<dbReference type="GO" id="GO:0005794">
    <property type="term" value="C:Golgi apparatus"/>
    <property type="evidence" value="ECO:0007669"/>
    <property type="project" value="TreeGrafter"/>
</dbReference>
<dbReference type="Pfam" id="PF11380">
    <property type="entry name" value="Stealth_CR2"/>
    <property type="match status" value="1"/>
</dbReference>
<dbReference type="InterPro" id="IPR018247">
    <property type="entry name" value="EF_Hand_1_Ca_BS"/>
</dbReference>
<name>A0AAV7YL36_9EUKA</name>
<dbReference type="InterPro" id="IPR047141">
    <property type="entry name" value="Stealth"/>
</dbReference>
<evidence type="ECO:0000313" key="10">
    <source>
        <dbReference type="Proteomes" id="UP001146793"/>
    </source>
</evidence>
<evidence type="ECO:0000256" key="3">
    <source>
        <dbReference type="SAM" id="MobiDB-lite"/>
    </source>
</evidence>
<dbReference type="Pfam" id="PF17103">
    <property type="entry name" value="Stealth_CR4"/>
    <property type="match status" value="1"/>
</dbReference>
<feature type="domain" description="Stealth protein CR4 conserved region 4" evidence="8">
    <location>
        <begin position="578"/>
        <end position="626"/>
    </location>
</feature>
<feature type="domain" description="Stealth protein CR2 conserved region 2" evidence="5">
    <location>
        <begin position="186"/>
        <end position="289"/>
    </location>
</feature>
<keyword evidence="2" id="KW-0808">Transferase</keyword>
<reference evidence="9" key="1">
    <citation type="submission" date="2022-08" db="EMBL/GenBank/DDBJ databases">
        <title>Novel sulphate-reducing endosymbionts in the free-living metamonad Anaeramoeba.</title>
        <authorList>
            <person name="Jerlstrom-Hultqvist J."/>
            <person name="Cepicka I."/>
            <person name="Gallot-Lavallee L."/>
            <person name="Salas-Leiva D."/>
            <person name="Curtis B.A."/>
            <person name="Zahonova K."/>
            <person name="Pipaliya S."/>
            <person name="Dacks J."/>
            <person name="Roger A.J."/>
        </authorList>
    </citation>
    <scope>NUCLEOTIDE SEQUENCE</scope>
    <source>
        <strain evidence="9">Busselton2</strain>
    </source>
</reference>
<dbReference type="PANTHER" id="PTHR24045">
    <property type="match status" value="1"/>
</dbReference>
<dbReference type="InterPro" id="IPR031358">
    <property type="entry name" value="Stealth_CR1"/>
</dbReference>
<dbReference type="PROSITE" id="PS00018">
    <property type="entry name" value="EF_HAND_1"/>
    <property type="match status" value="1"/>
</dbReference>
<dbReference type="PANTHER" id="PTHR24045:SF0">
    <property type="entry name" value="N-ACETYLGLUCOSAMINE-1-PHOSPHOTRANSFERASE SUBUNITS ALPHA_BETA"/>
    <property type="match status" value="1"/>
</dbReference>
<evidence type="ECO:0000313" key="9">
    <source>
        <dbReference type="EMBL" id="KAJ3428687.1"/>
    </source>
</evidence>
<feature type="region of interest" description="Disordered" evidence="3">
    <location>
        <begin position="102"/>
        <end position="121"/>
    </location>
</feature>
<dbReference type="AlphaFoldDB" id="A0AAV7YL36"/>
<dbReference type="InterPro" id="IPR031356">
    <property type="entry name" value="Stealth_CR4"/>
</dbReference>
<feature type="compositionally biased region" description="Basic and acidic residues" evidence="3">
    <location>
        <begin position="102"/>
        <end position="115"/>
    </location>
</feature>
<evidence type="ECO:0000256" key="4">
    <source>
        <dbReference type="SAM" id="Phobius"/>
    </source>
</evidence>
<protein>
    <submittedName>
        <fullName evidence="9">Uncharacterized protein</fullName>
    </submittedName>
</protein>
<keyword evidence="4" id="KW-0472">Membrane</keyword>
<evidence type="ECO:0000259" key="5">
    <source>
        <dbReference type="Pfam" id="PF11380"/>
    </source>
</evidence>
<proteinExistence type="inferred from homology"/>
<feature type="transmembrane region" description="Helical" evidence="4">
    <location>
        <begin position="12"/>
        <end position="28"/>
    </location>
</feature>